<dbReference type="Proteomes" id="UP000070093">
    <property type="component" value="Unassembled WGS sequence"/>
</dbReference>
<sequence length="40" mass="4639">MFAILQSMREQQGNRGKNMEMTKGLSLSFFVSLLHFIISF</sequence>
<dbReference type="STRING" id="28125.HMPREF3202_01274"/>
<evidence type="ECO:0000256" key="1">
    <source>
        <dbReference type="SAM" id="Phobius"/>
    </source>
</evidence>
<feature type="transmembrane region" description="Helical" evidence="1">
    <location>
        <begin position="21"/>
        <end position="38"/>
    </location>
</feature>
<dbReference type="PATRIC" id="fig|28125.4.peg.1261"/>
<dbReference type="EMBL" id="LTAG01000052">
    <property type="protein sequence ID" value="KXO17266.1"/>
    <property type="molecule type" value="Genomic_DNA"/>
</dbReference>
<name>A0A137SXR3_9BACT</name>
<organism evidence="2 3">
    <name type="scientific">Prevotella bivia</name>
    <dbReference type="NCBI Taxonomy" id="28125"/>
    <lineage>
        <taxon>Bacteria</taxon>
        <taxon>Pseudomonadati</taxon>
        <taxon>Bacteroidota</taxon>
        <taxon>Bacteroidia</taxon>
        <taxon>Bacteroidales</taxon>
        <taxon>Prevotellaceae</taxon>
        <taxon>Prevotella</taxon>
    </lineage>
</organism>
<keyword evidence="1" id="KW-0812">Transmembrane</keyword>
<proteinExistence type="predicted"/>
<gene>
    <name evidence="2" type="ORF">HMPREF3202_01274</name>
</gene>
<evidence type="ECO:0000313" key="3">
    <source>
        <dbReference type="Proteomes" id="UP000070093"/>
    </source>
</evidence>
<reference evidence="2 3" key="1">
    <citation type="submission" date="2016-02" db="EMBL/GenBank/DDBJ databases">
        <authorList>
            <person name="Wen L."/>
            <person name="He K."/>
            <person name="Yang H."/>
        </authorList>
    </citation>
    <scope>NUCLEOTIDE SEQUENCE [LARGE SCALE GENOMIC DNA]</scope>
    <source>
        <strain evidence="2 3">GED7880</strain>
    </source>
</reference>
<dbReference type="AlphaFoldDB" id="A0A137SXR3"/>
<protein>
    <submittedName>
        <fullName evidence="2">Uncharacterized protein</fullName>
    </submittedName>
</protein>
<evidence type="ECO:0000313" key="2">
    <source>
        <dbReference type="EMBL" id="KXO17266.1"/>
    </source>
</evidence>
<comment type="caution">
    <text evidence="2">The sequence shown here is derived from an EMBL/GenBank/DDBJ whole genome shotgun (WGS) entry which is preliminary data.</text>
</comment>
<keyword evidence="1" id="KW-0472">Membrane</keyword>
<accession>A0A137SXR3</accession>
<keyword evidence="1" id="KW-1133">Transmembrane helix</keyword>